<protein>
    <submittedName>
        <fullName evidence="2">Uncharacterized protein</fullName>
    </submittedName>
</protein>
<evidence type="ECO:0000256" key="1">
    <source>
        <dbReference type="SAM" id="MobiDB-lite"/>
    </source>
</evidence>
<proteinExistence type="predicted"/>
<accession>A0A834LAH9</accession>
<evidence type="ECO:0000313" key="3">
    <source>
        <dbReference type="Proteomes" id="UP000626092"/>
    </source>
</evidence>
<gene>
    <name evidence="2" type="ORF">RHSIM_Rhsim11G0012300</name>
</gene>
<feature type="region of interest" description="Disordered" evidence="1">
    <location>
        <begin position="205"/>
        <end position="238"/>
    </location>
</feature>
<organism evidence="2 3">
    <name type="scientific">Rhododendron simsii</name>
    <name type="common">Sims's rhododendron</name>
    <dbReference type="NCBI Taxonomy" id="118357"/>
    <lineage>
        <taxon>Eukaryota</taxon>
        <taxon>Viridiplantae</taxon>
        <taxon>Streptophyta</taxon>
        <taxon>Embryophyta</taxon>
        <taxon>Tracheophyta</taxon>
        <taxon>Spermatophyta</taxon>
        <taxon>Magnoliopsida</taxon>
        <taxon>eudicotyledons</taxon>
        <taxon>Gunneridae</taxon>
        <taxon>Pentapetalae</taxon>
        <taxon>asterids</taxon>
        <taxon>Ericales</taxon>
        <taxon>Ericaceae</taxon>
        <taxon>Ericoideae</taxon>
        <taxon>Rhodoreae</taxon>
        <taxon>Rhododendron</taxon>
    </lineage>
</organism>
<evidence type="ECO:0000313" key="2">
    <source>
        <dbReference type="EMBL" id="KAF7127252.1"/>
    </source>
</evidence>
<dbReference type="AlphaFoldDB" id="A0A834LAH9"/>
<reference evidence="2" key="1">
    <citation type="submission" date="2019-11" db="EMBL/GenBank/DDBJ databases">
        <authorList>
            <person name="Liu Y."/>
            <person name="Hou J."/>
            <person name="Li T.-Q."/>
            <person name="Guan C.-H."/>
            <person name="Wu X."/>
            <person name="Wu H.-Z."/>
            <person name="Ling F."/>
            <person name="Zhang R."/>
            <person name="Shi X.-G."/>
            <person name="Ren J.-P."/>
            <person name="Chen E.-F."/>
            <person name="Sun J.-M."/>
        </authorList>
    </citation>
    <scope>NUCLEOTIDE SEQUENCE</scope>
    <source>
        <strain evidence="2">Adult_tree_wgs_1</strain>
        <tissue evidence="2">Leaves</tissue>
    </source>
</reference>
<comment type="caution">
    <text evidence="2">The sequence shown here is derived from an EMBL/GenBank/DDBJ whole genome shotgun (WGS) entry which is preliminary data.</text>
</comment>
<dbReference type="Proteomes" id="UP000626092">
    <property type="component" value="Unassembled WGS sequence"/>
</dbReference>
<dbReference type="OrthoDB" id="10574163at2759"/>
<feature type="compositionally biased region" description="Basic and acidic residues" evidence="1">
    <location>
        <begin position="205"/>
        <end position="216"/>
    </location>
</feature>
<keyword evidence="3" id="KW-1185">Reference proteome</keyword>
<name>A0A834LAH9_RHOSS</name>
<dbReference type="EMBL" id="WJXA01000011">
    <property type="protein sequence ID" value="KAF7127252.1"/>
    <property type="molecule type" value="Genomic_DNA"/>
</dbReference>
<sequence length="259" mass="28932">MPATIIISKTSCSYFMSAFALLILDPEGAPVPGIDILLISLPPFSTESPLPLTIFPSVSPDLSFQEIFCGYKLWFGLSHFTKNKEPFPPLHEYTDQGDYHEGQLMPNAWRILFGAIMAFEELGEQGQPMMVNDFRCCYAPKMFELGFWRRRLCNLVWGDPDSSKIGGADLIADDLDVIIKAAKKKAIEILRSTLEIVEEPVDHQNENEAIRAKEPSVEDPTGGQDLCKPSRRPEAEEPNDVKAVSIWSYVVSIPVRLAA</sequence>